<accession>A0A6V8PBB7</accession>
<dbReference type="InterPro" id="IPR003735">
    <property type="entry name" value="Metal_Tscrpt_repr"/>
</dbReference>
<sequence length="91" mass="10319">MASYDKDREDILVQLKNIEGRLRSIQEMVEEDKYCVDILTELSSIIGATEKIGLLILQDHIQGCVKNALTQDGGESYVRELVDAVERFMKS</sequence>
<keyword evidence="10" id="KW-1185">Reference proteome</keyword>
<evidence type="ECO:0000256" key="2">
    <source>
        <dbReference type="ARBA" id="ARBA00023008"/>
    </source>
</evidence>
<reference evidence="7 8" key="1">
    <citation type="journal article" date="2020" name="Front. Microbiol.">
        <title>Single-cell genomics of novel Actinobacteria with the Wood-Ljungdahl pathway discovered in a serpentinizing system.</title>
        <authorList>
            <person name="Merino N."/>
            <person name="Kawai M."/>
            <person name="Boyd E.S."/>
            <person name="Colman D.R."/>
            <person name="McGlynn S.E."/>
            <person name="Nealson K.H."/>
            <person name="Kurokawa K."/>
            <person name="Hongoh Y."/>
        </authorList>
    </citation>
    <scope>NUCLEOTIDE SEQUENCE [LARGE SCALE GENOMIC DNA]</scope>
    <source>
        <strain evidence="3 9">S03</strain>
        <strain evidence="4 10">S34</strain>
        <strain evidence="5 7">S44</strain>
        <strain evidence="6 8">S47</strain>
    </source>
</reference>
<dbReference type="GO" id="GO:0046872">
    <property type="term" value="F:metal ion binding"/>
    <property type="evidence" value="ECO:0007669"/>
    <property type="project" value="InterPro"/>
</dbReference>
<dbReference type="RefSeq" id="WP_246273307.1">
    <property type="nucleotide sequence ID" value="NZ_BLRU01000284.1"/>
</dbReference>
<protein>
    <submittedName>
        <fullName evidence="4">CsoR family transcriptional regulator, copper-sensing transcriptional repressor</fullName>
    </submittedName>
</protein>
<dbReference type="Gene3D" id="1.20.58.1000">
    <property type="entry name" value="Metal-sensitive repressor, helix protomer"/>
    <property type="match status" value="1"/>
</dbReference>
<evidence type="ECO:0000256" key="1">
    <source>
        <dbReference type="ARBA" id="ARBA00005428"/>
    </source>
</evidence>
<dbReference type="PANTHER" id="PTHR33677:SF3">
    <property type="entry name" value="COPPER-SENSING TRANSCRIPTIONAL REPRESSOR RICR"/>
    <property type="match status" value="1"/>
</dbReference>
<dbReference type="EMBL" id="BLRU01000284">
    <property type="protein sequence ID" value="GFP20180.1"/>
    <property type="molecule type" value="Genomic_DNA"/>
</dbReference>
<dbReference type="Pfam" id="PF02583">
    <property type="entry name" value="Trns_repr_metal"/>
    <property type="match status" value="1"/>
</dbReference>
<evidence type="ECO:0000313" key="9">
    <source>
        <dbReference type="Proteomes" id="UP000574717"/>
    </source>
</evidence>
<dbReference type="EMBL" id="BLRZ01000015">
    <property type="protein sequence ID" value="GFP29588.1"/>
    <property type="molecule type" value="Genomic_DNA"/>
</dbReference>
<dbReference type="EMBL" id="BLSC01000081">
    <property type="protein sequence ID" value="GFP37379.1"/>
    <property type="molecule type" value="Genomic_DNA"/>
</dbReference>
<evidence type="ECO:0000313" key="3">
    <source>
        <dbReference type="EMBL" id="GFP20180.1"/>
    </source>
</evidence>
<dbReference type="CDD" id="cd10148">
    <property type="entry name" value="CsoR-like_DUF156"/>
    <property type="match status" value="1"/>
</dbReference>
<evidence type="ECO:0000313" key="10">
    <source>
        <dbReference type="Proteomes" id="UP000588083"/>
    </source>
</evidence>
<dbReference type="InterPro" id="IPR038390">
    <property type="entry name" value="Metal_Tscrpt_repr_sf"/>
</dbReference>
<dbReference type="Proteomes" id="UP000588083">
    <property type="component" value="Unassembled WGS sequence"/>
</dbReference>
<comment type="similarity">
    <text evidence="1">Belongs to the CsoR family.</text>
</comment>
<organism evidence="4 10">
    <name type="scientific">Candidatus Hakubella thermalkaliphila</name>
    <dbReference type="NCBI Taxonomy" id="2754717"/>
    <lineage>
        <taxon>Bacteria</taxon>
        <taxon>Bacillati</taxon>
        <taxon>Actinomycetota</taxon>
        <taxon>Actinomycetota incertae sedis</taxon>
        <taxon>Candidatus Hakubellales</taxon>
        <taxon>Candidatus Hakubellaceae</taxon>
        <taxon>Candidatus Hakubella</taxon>
    </lineage>
</organism>
<evidence type="ECO:0000313" key="6">
    <source>
        <dbReference type="EMBL" id="GFP39556.1"/>
    </source>
</evidence>
<evidence type="ECO:0000313" key="8">
    <source>
        <dbReference type="Proteomes" id="UP000569018"/>
    </source>
</evidence>
<evidence type="ECO:0000313" key="4">
    <source>
        <dbReference type="EMBL" id="GFP29588.1"/>
    </source>
</evidence>
<dbReference type="Proteomes" id="UP000569018">
    <property type="component" value="Unassembled WGS sequence"/>
</dbReference>
<dbReference type="Proteomes" id="UP000561271">
    <property type="component" value="Unassembled WGS sequence"/>
</dbReference>
<dbReference type="GO" id="GO:0003677">
    <property type="term" value="F:DNA binding"/>
    <property type="evidence" value="ECO:0007669"/>
    <property type="project" value="InterPro"/>
</dbReference>
<comment type="caution">
    <text evidence="4">The sequence shown here is derived from an EMBL/GenBank/DDBJ whole genome shotgun (WGS) entry which is preliminary data.</text>
</comment>
<evidence type="ECO:0000313" key="5">
    <source>
        <dbReference type="EMBL" id="GFP37379.1"/>
    </source>
</evidence>
<dbReference type="GO" id="GO:0045892">
    <property type="term" value="P:negative regulation of DNA-templated transcription"/>
    <property type="evidence" value="ECO:0007669"/>
    <property type="project" value="UniProtKB-ARBA"/>
</dbReference>
<dbReference type="Proteomes" id="UP000574717">
    <property type="component" value="Unassembled WGS sequence"/>
</dbReference>
<dbReference type="PANTHER" id="PTHR33677">
    <property type="entry name" value="TRANSCRIPTIONAL REPRESSOR FRMR-RELATED"/>
    <property type="match status" value="1"/>
</dbReference>
<name>A0A6V8PBB7_9ACTN</name>
<dbReference type="EMBL" id="BLSD01000064">
    <property type="protein sequence ID" value="GFP39556.1"/>
    <property type="molecule type" value="Genomic_DNA"/>
</dbReference>
<keyword evidence="2" id="KW-0186">Copper</keyword>
<gene>
    <name evidence="3" type="ORF">HKBW3S03_01681</name>
    <name evidence="4" type="ORF">HKBW3S34_00508</name>
    <name evidence="5" type="ORF">HKBW3S44_01059</name>
    <name evidence="6" type="ORF">HKBW3S47_01254</name>
</gene>
<dbReference type="AlphaFoldDB" id="A0A6V8PBB7"/>
<proteinExistence type="inferred from homology"/>
<evidence type="ECO:0000313" key="7">
    <source>
        <dbReference type="Proteomes" id="UP000561271"/>
    </source>
</evidence>